<evidence type="ECO:0000313" key="11">
    <source>
        <dbReference type="EMBL" id="GAA1857988.1"/>
    </source>
</evidence>
<dbReference type="CDD" id="cd03259">
    <property type="entry name" value="ABC_Carb_Solutes_like"/>
    <property type="match status" value="1"/>
</dbReference>
<dbReference type="InterPro" id="IPR017871">
    <property type="entry name" value="ABC_transporter-like_CS"/>
</dbReference>
<organism evidence="11 12">
    <name type="scientific">Pseudonocardia ailaonensis</name>
    <dbReference type="NCBI Taxonomy" id="367279"/>
    <lineage>
        <taxon>Bacteria</taxon>
        <taxon>Bacillati</taxon>
        <taxon>Actinomycetota</taxon>
        <taxon>Actinomycetes</taxon>
        <taxon>Pseudonocardiales</taxon>
        <taxon>Pseudonocardiaceae</taxon>
        <taxon>Pseudonocardia</taxon>
    </lineage>
</organism>
<dbReference type="GO" id="GO:0005524">
    <property type="term" value="F:ATP binding"/>
    <property type="evidence" value="ECO:0007669"/>
    <property type="project" value="UniProtKB-KW"/>
</dbReference>
<dbReference type="PROSITE" id="PS00211">
    <property type="entry name" value="ABC_TRANSPORTER_1"/>
    <property type="match status" value="1"/>
</dbReference>
<comment type="caution">
    <text evidence="11">The sequence shown here is derived from an EMBL/GenBank/DDBJ whole genome shotgun (WGS) entry which is preliminary data.</text>
</comment>
<feature type="domain" description="ABC transporter" evidence="10">
    <location>
        <begin position="3"/>
        <end position="239"/>
    </location>
</feature>
<evidence type="ECO:0000256" key="6">
    <source>
        <dbReference type="ARBA" id="ARBA00023004"/>
    </source>
</evidence>
<dbReference type="SMART" id="SM00382">
    <property type="entry name" value="AAA"/>
    <property type="match status" value="1"/>
</dbReference>
<dbReference type="Pfam" id="PF00005">
    <property type="entry name" value="ABC_tran"/>
    <property type="match status" value="1"/>
</dbReference>
<keyword evidence="8" id="KW-0472">Membrane</keyword>
<keyword evidence="7" id="KW-0406">Ion transport</keyword>
<gene>
    <name evidence="11" type="ORF">GCM10009836_42690</name>
</gene>
<dbReference type="SUPFAM" id="SSF52540">
    <property type="entry name" value="P-loop containing nucleoside triphosphate hydrolases"/>
    <property type="match status" value="1"/>
</dbReference>
<evidence type="ECO:0000256" key="5">
    <source>
        <dbReference type="ARBA" id="ARBA00022840"/>
    </source>
</evidence>
<dbReference type="InterPro" id="IPR003439">
    <property type="entry name" value="ABC_transporter-like_ATP-bd"/>
</dbReference>
<keyword evidence="5 11" id="KW-0067">ATP-binding</keyword>
<sequence>MKVSLDGLGLRYGDVVAVQNLSLTVEDGQSVVLLGQSGCGKTSTMRCIAGLEVPSEGRISLGEHVVYDSASGANVAAHKRRIGMVFQSYAVWPHMTVLQNVTYPLVVKRTRKATARARALEVLEMVGLAHLADRGASNLSGGQMQRVALARSIAMQPSVLLLDEPLSNLDARLRDDLRVELRRIQQETGLTSVYVTHDQNEALALADRIAVMQGGRITQLAPPAELYDRPASASIAKFLGVTNAFPIGGPAGRGSVVVEGSQCVVTVAEEVAPDDTTVCFRPEAVEVRPAGDTTEGPNTWTGTVRVAVFQGNSVRYSVDLHDGPVVDAVCEVRRGPVQPLGAQVVVRVSPDRVRTLPEETSSTTPATAPDAVLVTS</sequence>
<dbReference type="RefSeq" id="WP_344419785.1">
    <property type="nucleotide sequence ID" value="NZ_BAAAQK010000016.1"/>
</dbReference>
<name>A0ABN2N9F1_9PSEU</name>
<evidence type="ECO:0000313" key="12">
    <source>
        <dbReference type="Proteomes" id="UP001500449"/>
    </source>
</evidence>
<evidence type="ECO:0000256" key="1">
    <source>
        <dbReference type="ARBA" id="ARBA00022448"/>
    </source>
</evidence>
<accession>A0ABN2N9F1</accession>
<dbReference type="InterPro" id="IPR015853">
    <property type="entry name" value="ABC_transpr_FbpC"/>
</dbReference>
<dbReference type="PROSITE" id="PS50893">
    <property type="entry name" value="ABC_TRANSPORTER_2"/>
    <property type="match status" value="1"/>
</dbReference>
<keyword evidence="6" id="KW-0408">Iron</keyword>
<evidence type="ECO:0000256" key="2">
    <source>
        <dbReference type="ARBA" id="ARBA00022475"/>
    </source>
</evidence>
<keyword evidence="4" id="KW-0547">Nucleotide-binding</keyword>
<feature type="region of interest" description="Disordered" evidence="9">
    <location>
        <begin position="354"/>
        <end position="376"/>
    </location>
</feature>
<dbReference type="InterPro" id="IPR050093">
    <property type="entry name" value="ABC_SmlMolc_Importer"/>
</dbReference>
<keyword evidence="3" id="KW-0410">Iron transport</keyword>
<dbReference type="InterPro" id="IPR003593">
    <property type="entry name" value="AAA+_ATPase"/>
</dbReference>
<dbReference type="SUPFAM" id="SSF50331">
    <property type="entry name" value="MOP-like"/>
    <property type="match status" value="1"/>
</dbReference>
<dbReference type="PANTHER" id="PTHR42781">
    <property type="entry name" value="SPERMIDINE/PUTRESCINE IMPORT ATP-BINDING PROTEIN POTA"/>
    <property type="match status" value="1"/>
</dbReference>
<evidence type="ECO:0000256" key="3">
    <source>
        <dbReference type="ARBA" id="ARBA00022496"/>
    </source>
</evidence>
<reference evidence="11 12" key="1">
    <citation type="journal article" date="2019" name="Int. J. Syst. Evol. Microbiol.">
        <title>The Global Catalogue of Microorganisms (GCM) 10K type strain sequencing project: providing services to taxonomists for standard genome sequencing and annotation.</title>
        <authorList>
            <consortium name="The Broad Institute Genomics Platform"/>
            <consortium name="The Broad Institute Genome Sequencing Center for Infectious Disease"/>
            <person name="Wu L."/>
            <person name="Ma J."/>
        </authorList>
    </citation>
    <scope>NUCLEOTIDE SEQUENCE [LARGE SCALE GENOMIC DNA]</scope>
    <source>
        <strain evidence="11 12">JCM 16009</strain>
    </source>
</reference>
<dbReference type="InterPro" id="IPR027417">
    <property type="entry name" value="P-loop_NTPase"/>
</dbReference>
<dbReference type="InterPro" id="IPR013611">
    <property type="entry name" value="Transp-assoc_OB_typ2"/>
</dbReference>
<evidence type="ECO:0000259" key="10">
    <source>
        <dbReference type="PROSITE" id="PS50893"/>
    </source>
</evidence>
<keyword evidence="2" id="KW-1003">Cell membrane</keyword>
<keyword evidence="12" id="KW-1185">Reference proteome</keyword>
<evidence type="ECO:0000256" key="8">
    <source>
        <dbReference type="ARBA" id="ARBA00023136"/>
    </source>
</evidence>
<evidence type="ECO:0000256" key="7">
    <source>
        <dbReference type="ARBA" id="ARBA00023065"/>
    </source>
</evidence>
<dbReference type="InterPro" id="IPR008995">
    <property type="entry name" value="Mo/tungstate-bd_C_term_dom"/>
</dbReference>
<evidence type="ECO:0000256" key="9">
    <source>
        <dbReference type="SAM" id="MobiDB-lite"/>
    </source>
</evidence>
<dbReference type="Pfam" id="PF08402">
    <property type="entry name" value="TOBE_2"/>
    <property type="match status" value="1"/>
</dbReference>
<dbReference type="Gene3D" id="3.40.50.300">
    <property type="entry name" value="P-loop containing nucleotide triphosphate hydrolases"/>
    <property type="match status" value="1"/>
</dbReference>
<feature type="compositionally biased region" description="Low complexity" evidence="9">
    <location>
        <begin position="358"/>
        <end position="369"/>
    </location>
</feature>
<evidence type="ECO:0000256" key="4">
    <source>
        <dbReference type="ARBA" id="ARBA00022741"/>
    </source>
</evidence>
<keyword evidence="1" id="KW-0813">Transport</keyword>
<dbReference type="EMBL" id="BAAAQK010000016">
    <property type="protein sequence ID" value="GAA1857988.1"/>
    <property type="molecule type" value="Genomic_DNA"/>
</dbReference>
<proteinExistence type="predicted"/>
<dbReference type="Proteomes" id="UP001500449">
    <property type="component" value="Unassembled WGS sequence"/>
</dbReference>
<dbReference type="PANTHER" id="PTHR42781:SF4">
    <property type="entry name" value="SPERMIDINE_PUTRESCINE IMPORT ATP-BINDING PROTEIN POTA"/>
    <property type="match status" value="1"/>
</dbReference>
<protein>
    <submittedName>
        <fullName evidence="11">ABC transporter ATP-binding protein</fullName>
    </submittedName>
</protein>